<evidence type="ECO:0000313" key="2">
    <source>
        <dbReference type="EMBL" id="KAK0744780.1"/>
    </source>
</evidence>
<reference evidence="2" key="1">
    <citation type="submission" date="2023-06" db="EMBL/GenBank/DDBJ databases">
        <title>Genome-scale phylogeny and comparative genomics of the fungal order Sordariales.</title>
        <authorList>
            <consortium name="Lawrence Berkeley National Laboratory"/>
            <person name="Hensen N."/>
            <person name="Bonometti L."/>
            <person name="Westerberg I."/>
            <person name="Brannstrom I.O."/>
            <person name="Guillou S."/>
            <person name="Cros-Aarteil S."/>
            <person name="Calhoun S."/>
            <person name="Haridas S."/>
            <person name="Kuo A."/>
            <person name="Mondo S."/>
            <person name="Pangilinan J."/>
            <person name="Riley R."/>
            <person name="Labutti K."/>
            <person name="Andreopoulos B."/>
            <person name="Lipzen A."/>
            <person name="Chen C."/>
            <person name="Yanf M."/>
            <person name="Daum C."/>
            <person name="Ng V."/>
            <person name="Clum A."/>
            <person name="Steindorff A."/>
            <person name="Ohm R."/>
            <person name="Martin F."/>
            <person name="Silar P."/>
            <person name="Natvig D."/>
            <person name="Lalanne C."/>
            <person name="Gautier V."/>
            <person name="Ament-Velasquez S.L."/>
            <person name="Kruys A."/>
            <person name="Hutchinson M.I."/>
            <person name="Powell A.J."/>
            <person name="Barry K."/>
            <person name="Miller A.N."/>
            <person name="Grigoriev I.V."/>
            <person name="Debuchy R."/>
            <person name="Gladieux P."/>
            <person name="Thoren M.H."/>
            <person name="Johannesson H."/>
        </authorList>
    </citation>
    <scope>NUCLEOTIDE SEQUENCE</scope>
    <source>
        <strain evidence="2">CBS 540.89</strain>
    </source>
</reference>
<dbReference type="EMBL" id="JAUKTV010000002">
    <property type="protein sequence ID" value="KAK0744780.1"/>
    <property type="molecule type" value="Genomic_DNA"/>
</dbReference>
<sequence length="282" mass="31456">MSDKNPEYLPEDQVDYTCHPPPYVSDDGSGVGGSEELQPSSTSHSSQPDEAQVQQEASSSKGSTNIWRRALRRVIPDTSRKPKNKARLEIAPQLRGRRMWVKVISEEFTDSVNLPRWCGHGAMSTKKPLPILPNILGDGYTVDVLCWPPPLPFVAESARWQQARLYFSTDNLSRLRGPIPWRANIEDHCHSDMIHLVNFPYPVPFFLDEVSGKIKAYHNMPHNTSIGGLTYERTIALGLQHDSPQRADWFVGLSLTSQDGAWLSSLSRADAAALVGLDSAIR</sequence>
<comment type="caution">
    <text evidence="2">The sequence shown here is derived from an EMBL/GenBank/DDBJ whole genome shotgun (WGS) entry which is preliminary data.</text>
</comment>
<keyword evidence="3" id="KW-1185">Reference proteome</keyword>
<accession>A0AA40K3S1</accession>
<organism evidence="2 3">
    <name type="scientific">Apiosordaria backusii</name>
    <dbReference type="NCBI Taxonomy" id="314023"/>
    <lineage>
        <taxon>Eukaryota</taxon>
        <taxon>Fungi</taxon>
        <taxon>Dikarya</taxon>
        <taxon>Ascomycota</taxon>
        <taxon>Pezizomycotina</taxon>
        <taxon>Sordariomycetes</taxon>
        <taxon>Sordariomycetidae</taxon>
        <taxon>Sordariales</taxon>
        <taxon>Lasiosphaeriaceae</taxon>
        <taxon>Apiosordaria</taxon>
    </lineage>
</organism>
<gene>
    <name evidence="2" type="ORF">B0T21DRAFT_407854</name>
</gene>
<name>A0AA40K3S1_9PEZI</name>
<feature type="compositionally biased region" description="Polar residues" evidence="1">
    <location>
        <begin position="37"/>
        <end position="63"/>
    </location>
</feature>
<evidence type="ECO:0000313" key="3">
    <source>
        <dbReference type="Proteomes" id="UP001172159"/>
    </source>
</evidence>
<protein>
    <submittedName>
        <fullName evidence="2">Uncharacterized protein</fullName>
    </submittedName>
</protein>
<dbReference type="Proteomes" id="UP001172159">
    <property type="component" value="Unassembled WGS sequence"/>
</dbReference>
<feature type="region of interest" description="Disordered" evidence="1">
    <location>
        <begin position="1"/>
        <end position="63"/>
    </location>
</feature>
<dbReference type="AlphaFoldDB" id="A0AA40K3S1"/>
<evidence type="ECO:0000256" key="1">
    <source>
        <dbReference type="SAM" id="MobiDB-lite"/>
    </source>
</evidence>
<proteinExistence type="predicted"/>